<proteinExistence type="predicted"/>
<dbReference type="GO" id="GO:0140359">
    <property type="term" value="F:ABC-type transporter activity"/>
    <property type="evidence" value="ECO:0007669"/>
    <property type="project" value="InterPro"/>
</dbReference>
<name>M1ZEK2_9FIRM</name>
<dbReference type="EMBL" id="LT669839">
    <property type="protein sequence ID" value="SHD78489.1"/>
    <property type="molecule type" value="Genomic_DNA"/>
</dbReference>
<dbReference type="PROSITE" id="PS50929">
    <property type="entry name" value="ABC_TM1F"/>
    <property type="match status" value="1"/>
</dbReference>
<evidence type="ECO:0000256" key="2">
    <source>
        <dbReference type="ARBA" id="ARBA00022692"/>
    </source>
</evidence>
<keyword evidence="4 5" id="KW-0472">Membrane</keyword>
<dbReference type="SUPFAM" id="SSF52540">
    <property type="entry name" value="P-loop containing nucleoside triphosphate hydrolases"/>
    <property type="match status" value="1"/>
</dbReference>
<dbReference type="GO" id="GO:0005886">
    <property type="term" value="C:plasma membrane"/>
    <property type="evidence" value="ECO:0007669"/>
    <property type="project" value="UniProtKB-SubCell"/>
</dbReference>
<dbReference type="PANTHER" id="PTHR24221:SF587">
    <property type="entry name" value="ABC TRANSPORTER RELATED"/>
    <property type="match status" value="1"/>
</dbReference>
<dbReference type="Gene3D" id="3.40.50.300">
    <property type="entry name" value="P-loop containing nucleotide triphosphate hydrolases"/>
    <property type="match status" value="1"/>
</dbReference>
<keyword evidence="3 5" id="KW-1133">Transmembrane helix</keyword>
<dbReference type="InterPro" id="IPR003439">
    <property type="entry name" value="ABC_transporter-like_ATP-bd"/>
</dbReference>
<dbReference type="SUPFAM" id="SSF90123">
    <property type="entry name" value="ABC transporter transmembrane region"/>
    <property type="match status" value="1"/>
</dbReference>
<keyword evidence="8" id="KW-1185">Reference proteome</keyword>
<evidence type="ECO:0000256" key="4">
    <source>
        <dbReference type="ARBA" id="ARBA00023136"/>
    </source>
</evidence>
<dbReference type="Proteomes" id="UP000245423">
    <property type="component" value="Chromosome 1"/>
</dbReference>
<dbReference type="AlphaFoldDB" id="M1ZEK2"/>
<evidence type="ECO:0000256" key="3">
    <source>
        <dbReference type="ARBA" id="ARBA00022989"/>
    </source>
</evidence>
<evidence type="ECO:0000256" key="1">
    <source>
        <dbReference type="ARBA" id="ARBA00004651"/>
    </source>
</evidence>
<feature type="transmembrane region" description="Helical" evidence="5">
    <location>
        <begin position="22"/>
        <end position="41"/>
    </location>
</feature>
<dbReference type="PANTHER" id="PTHR24221">
    <property type="entry name" value="ATP-BINDING CASSETTE SUB-FAMILY B"/>
    <property type="match status" value="1"/>
</dbReference>
<dbReference type="InterPro" id="IPR011527">
    <property type="entry name" value="ABC1_TM_dom"/>
</dbReference>
<feature type="domain" description="ABC transmembrane type-1" evidence="6">
    <location>
        <begin position="1"/>
        <end position="51"/>
    </location>
</feature>
<evidence type="ECO:0000313" key="7">
    <source>
        <dbReference type="EMBL" id="SHD78489.1"/>
    </source>
</evidence>
<dbReference type="InterPro" id="IPR039421">
    <property type="entry name" value="Type_1_exporter"/>
</dbReference>
<accession>M1ZEK2</accession>
<evidence type="ECO:0000259" key="6">
    <source>
        <dbReference type="PROSITE" id="PS50929"/>
    </source>
</evidence>
<dbReference type="InterPro" id="IPR027417">
    <property type="entry name" value="P-loop_NTPase"/>
</dbReference>
<evidence type="ECO:0000313" key="8">
    <source>
        <dbReference type="Proteomes" id="UP000245423"/>
    </source>
</evidence>
<protein>
    <recommendedName>
        <fullName evidence="6">ABC transmembrane type-1 domain-containing protein</fullName>
    </recommendedName>
</protein>
<gene>
    <name evidence="7" type="ORF">CUESP1_3163</name>
</gene>
<comment type="subcellular location">
    <subcellularLocation>
        <location evidence="1">Cell membrane</location>
        <topology evidence="1">Multi-pass membrane protein</topology>
    </subcellularLocation>
</comment>
<evidence type="ECO:0000256" key="5">
    <source>
        <dbReference type="SAM" id="Phobius"/>
    </source>
</evidence>
<dbReference type="GO" id="GO:0005524">
    <property type="term" value="F:ATP binding"/>
    <property type="evidence" value="ECO:0007669"/>
    <property type="project" value="InterPro"/>
</dbReference>
<dbReference type="GO" id="GO:0016887">
    <property type="term" value="F:ATP hydrolysis activity"/>
    <property type="evidence" value="ECO:0007669"/>
    <property type="project" value="InterPro"/>
</dbReference>
<dbReference type="InterPro" id="IPR036640">
    <property type="entry name" value="ABC1_TM_sf"/>
</dbReference>
<organism evidence="7 8">
    <name type="scientific">[Clostridium] ultunense Esp</name>
    <dbReference type="NCBI Taxonomy" id="1288971"/>
    <lineage>
        <taxon>Bacteria</taxon>
        <taxon>Bacillati</taxon>
        <taxon>Bacillota</taxon>
        <taxon>Tissierellia</taxon>
        <taxon>Tissierellales</taxon>
        <taxon>Tepidimicrobiaceae</taxon>
        <taxon>Schnuerera</taxon>
    </lineage>
</organism>
<dbReference type="HOGENOM" id="CLU_1508138_0_0_9"/>
<reference evidence="7 8" key="1">
    <citation type="submission" date="2016-11" db="EMBL/GenBank/DDBJ databases">
        <authorList>
            <person name="Manzoor S."/>
        </authorList>
    </citation>
    <scope>NUCLEOTIDE SEQUENCE [LARGE SCALE GENOMIC DNA]</scope>
    <source>
        <strain evidence="7">Clostridium ultunense strain Esp</strain>
    </source>
</reference>
<dbReference type="Pfam" id="PF00005">
    <property type="entry name" value="ABC_tran"/>
    <property type="match status" value="1"/>
</dbReference>
<sequence>MGRLVTRVINDTENLNEMYAEVLVNLFKDIFILGGIIIIMLKMDFKLAFVGATGAGKSSIINLITRFYDIQKGEILIDGVNIKDYDKYELRKHIGVVLQDVFLFTGTIKDNIRLNNKNIKDEEIVEMAKHVNAHHFINKLPHQYEEPVMERGSTLSALEREGIYYDLYRLQFKEDFFA</sequence>
<keyword evidence="2 5" id="KW-0812">Transmembrane</keyword>